<keyword evidence="1" id="KW-0479">Metal-binding</keyword>
<dbReference type="Proteomes" id="UP000321393">
    <property type="component" value="Unassembled WGS sequence"/>
</dbReference>
<dbReference type="SUPFAM" id="SSF53098">
    <property type="entry name" value="Ribonuclease H-like"/>
    <property type="match status" value="1"/>
</dbReference>
<comment type="caution">
    <text evidence="6">The sequence shown here is derived from an EMBL/GenBank/DDBJ whole genome shotgun (WGS) entry which is preliminary data.</text>
</comment>
<evidence type="ECO:0000256" key="1">
    <source>
        <dbReference type="ARBA" id="ARBA00022723"/>
    </source>
</evidence>
<dbReference type="InterPro" id="IPR025724">
    <property type="entry name" value="GAG-pre-integrase_dom"/>
</dbReference>
<dbReference type="SUPFAM" id="SSF57756">
    <property type="entry name" value="Retrovirus zinc finger-like domains"/>
    <property type="match status" value="1"/>
</dbReference>
<dbReference type="InterPro" id="IPR036397">
    <property type="entry name" value="RNaseH_sf"/>
</dbReference>
<dbReference type="EMBL" id="SSTE01017682">
    <property type="protein sequence ID" value="KAA0040194.1"/>
    <property type="molecule type" value="Genomic_DNA"/>
</dbReference>
<dbReference type="Gene3D" id="4.10.60.10">
    <property type="entry name" value="Zinc finger, CCHC-type"/>
    <property type="match status" value="1"/>
</dbReference>
<organism evidence="6 7">
    <name type="scientific">Cucumis melo var. makuwa</name>
    <name type="common">Oriental melon</name>
    <dbReference type="NCBI Taxonomy" id="1194695"/>
    <lineage>
        <taxon>Eukaryota</taxon>
        <taxon>Viridiplantae</taxon>
        <taxon>Streptophyta</taxon>
        <taxon>Embryophyta</taxon>
        <taxon>Tracheophyta</taxon>
        <taxon>Spermatophyta</taxon>
        <taxon>Magnoliopsida</taxon>
        <taxon>eudicotyledons</taxon>
        <taxon>Gunneridae</taxon>
        <taxon>Pentapetalae</taxon>
        <taxon>rosids</taxon>
        <taxon>fabids</taxon>
        <taxon>Cucurbitales</taxon>
        <taxon>Cucurbitaceae</taxon>
        <taxon>Benincaseae</taxon>
        <taxon>Cucumis</taxon>
    </lineage>
</organism>
<dbReference type="InterPro" id="IPR012337">
    <property type="entry name" value="RNaseH-like_sf"/>
</dbReference>
<dbReference type="PROSITE" id="PS50158">
    <property type="entry name" value="ZF_CCHC"/>
    <property type="match status" value="1"/>
</dbReference>
<dbReference type="PANTHER" id="PTHR42648:SF27">
    <property type="entry name" value="RNA-DIRECTED DNA POLYMERASE"/>
    <property type="match status" value="1"/>
</dbReference>
<keyword evidence="3" id="KW-0863">Zinc-finger</keyword>
<dbReference type="GO" id="GO:0015074">
    <property type="term" value="P:DNA integration"/>
    <property type="evidence" value="ECO:0007669"/>
    <property type="project" value="InterPro"/>
</dbReference>
<dbReference type="AlphaFoldDB" id="A0A5A7T9P7"/>
<dbReference type="InterPro" id="IPR036875">
    <property type="entry name" value="Znf_CCHC_sf"/>
</dbReference>
<reference evidence="6 7" key="1">
    <citation type="submission" date="2019-08" db="EMBL/GenBank/DDBJ databases">
        <title>Draft genome sequences of two oriental melons (Cucumis melo L. var makuwa).</title>
        <authorList>
            <person name="Kwon S.-Y."/>
        </authorList>
    </citation>
    <scope>NUCLEOTIDE SEQUENCE [LARGE SCALE GENOMIC DNA]</scope>
    <source>
        <strain evidence="7">cv. SW 3</strain>
        <tissue evidence="6">Leaf</tissue>
    </source>
</reference>
<dbReference type="GO" id="GO:0008270">
    <property type="term" value="F:zinc ion binding"/>
    <property type="evidence" value="ECO:0007669"/>
    <property type="project" value="UniProtKB-KW"/>
</dbReference>
<evidence type="ECO:0000259" key="5">
    <source>
        <dbReference type="PROSITE" id="PS50994"/>
    </source>
</evidence>
<evidence type="ECO:0000259" key="4">
    <source>
        <dbReference type="PROSITE" id="PS50158"/>
    </source>
</evidence>
<evidence type="ECO:0000256" key="3">
    <source>
        <dbReference type="PROSITE-ProRule" id="PRU00047"/>
    </source>
</evidence>
<keyword evidence="2" id="KW-0378">Hydrolase</keyword>
<protein>
    <submittedName>
        <fullName evidence="6">Gag/pol protein</fullName>
    </submittedName>
</protein>
<dbReference type="InterPro" id="IPR039537">
    <property type="entry name" value="Retrotran_Ty1/copia-like"/>
</dbReference>
<feature type="domain" description="CCHC-type" evidence="4">
    <location>
        <begin position="43"/>
        <end position="59"/>
    </location>
</feature>
<dbReference type="Pfam" id="PF13976">
    <property type="entry name" value="gag_pre-integrs"/>
    <property type="match status" value="1"/>
</dbReference>
<dbReference type="InterPro" id="IPR001584">
    <property type="entry name" value="Integrase_cat-core"/>
</dbReference>
<evidence type="ECO:0000313" key="7">
    <source>
        <dbReference type="Proteomes" id="UP000321393"/>
    </source>
</evidence>
<proteinExistence type="predicted"/>
<dbReference type="SMART" id="SM00343">
    <property type="entry name" value="ZnF_C2HC"/>
    <property type="match status" value="1"/>
</dbReference>
<sequence>MLSIPGGLHLHLLDLRKFRRGKGKGPTIAAEGTGKAKVAIKGKCFHCNVDGHWKRNCPKYLAKKKEKEGKYDLLELETCLVENDQNSWILDSRATNHVCSSLQKTRSFKHLEEGEMTLKVGIGDVISARAVGDAKLGHINLDRIGRLVKNGLLNELEDHSLPPCESCLEGKMIKRPFTGKRYGYLYLMEHKSEALEKFKEYKAEVENLLSKKIKILRSDRGGEYMDLRFQDYIIEHGIQSQPSAPGTPQQNGVSERRNRTLLDMSTGFSSKPGGFLVFSDALSIQEVHKSNQKLYLEIDKEWPRGNRPGLQTGELDKIVIFPLSTLSVLRDNDAVVEIELPLPDTLPTSAESSGSNSSTWLELYFESVHVEMLFYKPSDARAASYVCWEGSAGIVRGDDVCWLHAIFRAKTAGGPGGGVTPSKSVSETPFELWRGRKPSSSHFKIWGCPADVLVTNPKKLEPPSSGRVVSQPNRYLGLTETQVVIPDDGVEDPLSYKQAMNDVDKDQWVKAMDFIDPLIPYMYFNSVWELVDLPEGVKPIGYKWIYKRKRDSAGKSIRILLSLATFYDYEIWQMDVKTAFLNGNLEESIFMSQPEGFITQGSLMYVMLCTRSDICYAVGIVSRTRDWRWTVVKIILKYLKRTRDYMLVYGAKDLILTEYTDSDFQTYKDSRKYTLGSVITLNEGAVVWRSIKQGCIADSTMEAEYVAACEAAKEAVWLKKFLHDLEVVPNMNLSITLYCDNSGVVANSKEPRSHKRGKHIERKYHRYGRLFNEGM</sequence>
<dbReference type="Pfam" id="PF07727">
    <property type="entry name" value="RVT_2"/>
    <property type="match status" value="1"/>
</dbReference>
<gene>
    <name evidence="6" type="ORF">E6C27_scaffold1164G00060</name>
</gene>
<name>A0A5A7T9P7_CUCMM</name>
<feature type="domain" description="Integrase catalytic" evidence="5">
    <location>
        <begin position="131"/>
        <end position="311"/>
    </location>
</feature>
<dbReference type="InterPro" id="IPR001878">
    <property type="entry name" value="Znf_CCHC"/>
</dbReference>
<dbReference type="PROSITE" id="PS50994">
    <property type="entry name" value="INTEGRASE"/>
    <property type="match status" value="1"/>
</dbReference>
<dbReference type="CDD" id="cd09272">
    <property type="entry name" value="RNase_HI_RT_Ty1"/>
    <property type="match status" value="1"/>
</dbReference>
<dbReference type="Pfam" id="PF00098">
    <property type="entry name" value="zf-CCHC"/>
    <property type="match status" value="1"/>
</dbReference>
<dbReference type="GO" id="GO:0016787">
    <property type="term" value="F:hydrolase activity"/>
    <property type="evidence" value="ECO:0007669"/>
    <property type="project" value="UniProtKB-KW"/>
</dbReference>
<evidence type="ECO:0000313" key="6">
    <source>
        <dbReference type="EMBL" id="KAA0040194.1"/>
    </source>
</evidence>
<dbReference type="PANTHER" id="PTHR42648">
    <property type="entry name" value="TRANSPOSASE, PUTATIVE-RELATED"/>
    <property type="match status" value="1"/>
</dbReference>
<dbReference type="InterPro" id="IPR013103">
    <property type="entry name" value="RVT_2"/>
</dbReference>
<dbReference type="GO" id="GO:0003676">
    <property type="term" value="F:nucleic acid binding"/>
    <property type="evidence" value="ECO:0007669"/>
    <property type="project" value="InterPro"/>
</dbReference>
<dbReference type="Gene3D" id="3.30.420.10">
    <property type="entry name" value="Ribonuclease H-like superfamily/Ribonuclease H"/>
    <property type="match status" value="1"/>
</dbReference>
<evidence type="ECO:0000256" key="2">
    <source>
        <dbReference type="ARBA" id="ARBA00022801"/>
    </source>
</evidence>
<accession>A0A5A7T9P7</accession>
<keyword evidence="3" id="KW-0862">Zinc</keyword>